<organism evidence="1 2">
    <name type="scientific">Cichorium intybus</name>
    <name type="common">Chicory</name>
    <dbReference type="NCBI Taxonomy" id="13427"/>
    <lineage>
        <taxon>Eukaryota</taxon>
        <taxon>Viridiplantae</taxon>
        <taxon>Streptophyta</taxon>
        <taxon>Embryophyta</taxon>
        <taxon>Tracheophyta</taxon>
        <taxon>Spermatophyta</taxon>
        <taxon>Magnoliopsida</taxon>
        <taxon>eudicotyledons</taxon>
        <taxon>Gunneridae</taxon>
        <taxon>Pentapetalae</taxon>
        <taxon>asterids</taxon>
        <taxon>campanulids</taxon>
        <taxon>Asterales</taxon>
        <taxon>Asteraceae</taxon>
        <taxon>Cichorioideae</taxon>
        <taxon>Cichorieae</taxon>
        <taxon>Cichoriinae</taxon>
        <taxon>Cichorium</taxon>
    </lineage>
</organism>
<evidence type="ECO:0000313" key="2">
    <source>
        <dbReference type="Proteomes" id="UP001055811"/>
    </source>
</evidence>
<reference evidence="1 2" key="2">
    <citation type="journal article" date="2022" name="Mol. Ecol. Resour.">
        <title>The genomes of chicory, endive, great burdock and yacon provide insights into Asteraceae paleo-polyploidization history and plant inulin production.</title>
        <authorList>
            <person name="Fan W."/>
            <person name="Wang S."/>
            <person name="Wang H."/>
            <person name="Wang A."/>
            <person name="Jiang F."/>
            <person name="Liu H."/>
            <person name="Zhao H."/>
            <person name="Xu D."/>
            <person name="Zhang Y."/>
        </authorList>
    </citation>
    <scope>NUCLEOTIDE SEQUENCE [LARGE SCALE GENOMIC DNA]</scope>
    <source>
        <strain evidence="2">cv. Punajuju</strain>
        <tissue evidence="1">Leaves</tissue>
    </source>
</reference>
<proteinExistence type="predicted"/>
<accession>A0ACB9BH44</accession>
<dbReference type="EMBL" id="CM042014">
    <property type="protein sequence ID" value="KAI3721697.1"/>
    <property type="molecule type" value="Genomic_DNA"/>
</dbReference>
<keyword evidence="2" id="KW-1185">Reference proteome</keyword>
<gene>
    <name evidence="1" type="ORF">L2E82_32715</name>
</gene>
<evidence type="ECO:0000313" key="1">
    <source>
        <dbReference type="EMBL" id="KAI3721697.1"/>
    </source>
</evidence>
<protein>
    <submittedName>
        <fullName evidence="1">Uncharacterized protein</fullName>
    </submittedName>
</protein>
<reference evidence="2" key="1">
    <citation type="journal article" date="2022" name="Mol. Ecol. Resour.">
        <title>The genomes of chicory, endive, great burdock and yacon provide insights into Asteraceae palaeo-polyploidization history and plant inulin production.</title>
        <authorList>
            <person name="Fan W."/>
            <person name="Wang S."/>
            <person name="Wang H."/>
            <person name="Wang A."/>
            <person name="Jiang F."/>
            <person name="Liu H."/>
            <person name="Zhao H."/>
            <person name="Xu D."/>
            <person name="Zhang Y."/>
        </authorList>
    </citation>
    <scope>NUCLEOTIDE SEQUENCE [LARGE SCALE GENOMIC DNA]</scope>
    <source>
        <strain evidence="2">cv. Punajuju</strain>
    </source>
</reference>
<dbReference type="Proteomes" id="UP001055811">
    <property type="component" value="Linkage Group LG06"/>
</dbReference>
<comment type="caution">
    <text evidence="1">The sequence shown here is derived from an EMBL/GenBank/DDBJ whole genome shotgun (WGS) entry which is preliminary data.</text>
</comment>
<name>A0ACB9BH44_CICIN</name>
<sequence length="388" mass="44144">MVLIILLILSQDASFNASIHKLERPKDDVQNVYFLDACKTLKVALTVAYSYRWAIGKAVIWKWVDADYFVPDGLASDKDIVFYLGWKYASNLDKREEIATMYASAMSAIAPELEDAFFSSMEGRYIHPQRIFIPSTQAHARRILLNEHDKYGPDETLVLFGTGLQILYVSLIQQVDIQMMQEVNYNKFVTNSINALGRKLDMSDGVLSRLKFPLALEKAQAVKRVFGVYNDLKARIIRYLMSACDQKGNLSIVGSYMCEILAWSEMSVFVSIKEMLYASNSPVLQDISIKHEVKAFYYIMKKIDKSVHPQFFRYFCNGLDDMYVEKNNFPILAQVAQTLKSDEVRGSSSEQFVAKPKVSSPMVGQLVSLHQSYVTLRKIKSTSNVSKV</sequence>